<dbReference type="InterPro" id="IPR039425">
    <property type="entry name" value="RNA_pol_sigma-70-like"/>
</dbReference>
<dbReference type="GO" id="GO:0003677">
    <property type="term" value="F:DNA binding"/>
    <property type="evidence" value="ECO:0007669"/>
    <property type="project" value="UniProtKB-KW"/>
</dbReference>
<dbReference type="STRING" id="1385514.N782_08020"/>
<evidence type="ECO:0000256" key="3">
    <source>
        <dbReference type="ARBA" id="ARBA00023082"/>
    </source>
</evidence>
<evidence type="ECO:0000259" key="8">
    <source>
        <dbReference type="Pfam" id="PF08281"/>
    </source>
</evidence>
<keyword evidence="2 6" id="KW-0805">Transcription regulation</keyword>
<dbReference type="GO" id="GO:0006352">
    <property type="term" value="P:DNA-templated transcription initiation"/>
    <property type="evidence" value="ECO:0007669"/>
    <property type="project" value="InterPro"/>
</dbReference>
<name>A0A0A2TUS3_9BACI</name>
<comment type="similarity">
    <text evidence="1 6">Belongs to the sigma-70 factor family. ECF subfamily.</text>
</comment>
<evidence type="ECO:0000313" key="10">
    <source>
        <dbReference type="Proteomes" id="UP000030147"/>
    </source>
</evidence>
<comment type="caution">
    <text evidence="9">The sequence shown here is derived from an EMBL/GenBank/DDBJ whole genome shotgun (WGS) entry which is preliminary data.</text>
</comment>
<accession>A0A0A2TUS3</accession>
<feature type="domain" description="RNA polymerase sigma factor 70 region 4 type 2" evidence="8">
    <location>
        <begin position="119"/>
        <end position="164"/>
    </location>
</feature>
<dbReference type="InterPro" id="IPR000838">
    <property type="entry name" value="RNA_pol_sigma70_ECF_CS"/>
</dbReference>
<dbReference type="GO" id="GO:0016987">
    <property type="term" value="F:sigma factor activity"/>
    <property type="evidence" value="ECO:0007669"/>
    <property type="project" value="UniProtKB-KW"/>
</dbReference>
<dbReference type="SUPFAM" id="SSF88659">
    <property type="entry name" value="Sigma3 and sigma4 domains of RNA polymerase sigma factors"/>
    <property type="match status" value="1"/>
</dbReference>
<dbReference type="CDD" id="cd06171">
    <property type="entry name" value="Sigma70_r4"/>
    <property type="match status" value="1"/>
</dbReference>
<dbReference type="EMBL" id="AVBF01000019">
    <property type="protein sequence ID" value="KGP73045.1"/>
    <property type="molecule type" value="Genomic_DNA"/>
</dbReference>
<evidence type="ECO:0000256" key="1">
    <source>
        <dbReference type="ARBA" id="ARBA00010641"/>
    </source>
</evidence>
<dbReference type="PROSITE" id="PS01063">
    <property type="entry name" value="SIGMA70_ECF"/>
    <property type="match status" value="1"/>
</dbReference>
<protein>
    <recommendedName>
        <fullName evidence="6">RNA polymerase sigma factor</fullName>
    </recommendedName>
</protein>
<dbReference type="PANTHER" id="PTHR43133:SF60">
    <property type="entry name" value="RNA POLYMERASE SIGMA FACTOR SIGV"/>
    <property type="match status" value="1"/>
</dbReference>
<evidence type="ECO:0000313" key="9">
    <source>
        <dbReference type="EMBL" id="KGP73045.1"/>
    </source>
</evidence>
<keyword evidence="4 6" id="KW-0238">DNA-binding</keyword>
<dbReference type="Proteomes" id="UP000030147">
    <property type="component" value="Unassembled WGS sequence"/>
</dbReference>
<keyword evidence="10" id="KW-1185">Reference proteome</keyword>
<dbReference type="InterPro" id="IPR013324">
    <property type="entry name" value="RNA_pol_sigma_r3/r4-like"/>
</dbReference>
<dbReference type="InterPro" id="IPR013325">
    <property type="entry name" value="RNA_pol_sigma_r2"/>
</dbReference>
<dbReference type="Gene3D" id="1.10.10.10">
    <property type="entry name" value="Winged helix-like DNA-binding domain superfamily/Winged helix DNA-binding domain"/>
    <property type="match status" value="1"/>
</dbReference>
<dbReference type="NCBIfam" id="NF007216">
    <property type="entry name" value="PRK09638.1"/>
    <property type="match status" value="1"/>
</dbReference>
<dbReference type="InterPro" id="IPR013249">
    <property type="entry name" value="RNA_pol_sigma70_r4_t2"/>
</dbReference>
<dbReference type="InterPro" id="IPR007627">
    <property type="entry name" value="RNA_pol_sigma70_r2"/>
</dbReference>
<dbReference type="Gene3D" id="1.10.1740.10">
    <property type="match status" value="1"/>
</dbReference>
<evidence type="ECO:0000256" key="5">
    <source>
        <dbReference type="ARBA" id="ARBA00023163"/>
    </source>
</evidence>
<dbReference type="eggNOG" id="COG1595">
    <property type="taxonomic scope" value="Bacteria"/>
</dbReference>
<evidence type="ECO:0000256" key="6">
    <source>
        <dbReference type="RuleBase" id="RU000716"/>
    </source>
</evidence>
<evidence type="ECO:0000256" key="2">
    <source>
        <dbReference type="ARBA" id="ARBA00023015"/>
    </source>
</evidence>
<dbReference type="InterPro" id="IPR036388">
    <property type="entry name" value="WH-like_DNA-bd_sf"/>
</dbReference>
<feature type="domain" description="RNA polymerase sigma-70 region 2" evidence="7">
    <location>
        <begin position="24"/>
        <end position="88"/>
    </location>
</feature>
<dbReference type="SUPFAM" id="SSF88946">
    <property type="entry name" value="Sigma2 domain of RNA polymerase sigma factors"/>
    <property type="match status" value="1"/>
</dbReference>
<evidence type="ECO:0000256" key="4">
    <source>
        <dbReference type="ARBA" id="ARBA00023125"/>
    </source>
</evidence>
<gene>
    <name evidence="9" type="ORF">N782_08020</name>
</gene>
<dbReference type="InterPro" id="IPR014284">
    <property type="entry name" value="RNA_pol_sigma-70_dom"/>
</dbReference>
<dbReference type="PANTHER" id="PTHR43133">
    <property type="entry name" value="RNA POLYMERASE ECF-TYPE SIGMA FACTO"/>
    <property type="match status" value="1"/>
</dbReference>
<dbReference type="NCBIfam" id="TIGR02937">
    <property type="entry name" value="sigma70-ECF"/>
    <property type="match status" value="1"/>
</dbReference>
<proteinExistence type="inferred from homology"/>
<dbReference type="Pfam" id="PF04542">
    <property type="entry name" value="Sigma70_r2"/>
    <property type="match status" value="1"/>
</dbReference>
<evidence type="ECO:0000259" key="7">
    <source>
        <dbReference type="Pfam" id="PF04542"/>
    </source>
</evidence>
<dbReference type="GO" id="GO:0006950">
    <property type="term" value="P:response to stress"/>
    <property type="evidence" value="ECO:0007669"/>
    <property type="project" value="UniProtKB-ARBA"/>
</dbReference>
<keyword evidence="5 6" id="KW-0804">Transcription</keyword>
<reference evidence="9 10" key="1">
    <citation type="journal article" date="2015" name="Stand. Genomic Sci.">
        <title>High quality draft genome sequence of the moderately halophilic bacterium Pontibacillus yanchengensis Y32(T) and comparison among Pontibacillus genomes.</title>
        <authorList>
            <person name="Huang J."/>
            <person name="Qiao Z.X."/>
            <person name="Tang J.W."/>
            <person name="Wang G."/>
        </authorList>
    </citation>
    <scope>NUCLEOTIDE SEQUENCE [LARGE SCALE GENOMIC DNA]</scope>
    <source>
        <strain evidence="9 10">Y32</strain>
    </source>
</reference>
<sequence>MPMEQDYLARAKKGDEEALASILKEHYTFVYKYVLKISGSEQTALDITQDTMVKAIQKIQQYKGKSAFSSWLIQIATNTYLDMKRKQKTAQSYLEKEKRKLDYNINNSFQSTEWHATKEAIWKLPDAYRIPILLKHYYGYDYAEIAKMTSVKVGTVKSRVHYGLAILREELQEHE</sequence>
<dbReference type="Pfam" id="PF08281">
    <property type="entry name" value="Sigma70_r4_2"/>
    <property type="match status" value="1"/>
</dbReference>
<dbReference type="AlphaFoldDB" id="A0A0A2TUS3"/>
<keyword evidence="3 6" id="KW-0731">Sigma factor</keyword>
<organism evidence="9 10">
    <name type="scientific">Pontibacillus yanchengensis Y32</name>
    <dbReference type="NCBI Taxonomy" id="1385514"/>
    <lineage>
        <taxon>Bacteria</taxon>
        <taxon>Bacillati</taxon>
        <taxon>Bacillota</taxon>
        <taxon>Bacilli</taxon>
        <taxon>Bacillales</taxon>
        <taxon>Bacillaceae</taxon>
        <taxon>Pontibacillus</taxon>
    </lineage>
</organism>